<evidence type="ECO:0000313" key="10">
    <source>
        <dbReference type="Proteomes" id="UP000196531"/>
    </source>
</evidence>
<comment type="similarity">
    <text evidence="6">Belongs to the exbB/tolQ family.</text>
</comment>
<keyword evidence="5 7" id="KW-0472">Membrane</keyword>
<dbReference type="GO" id="GO:0017038">
    <property type="term" value="P:protein import"/>
    <property type="evidence" value="ECO:0007669"/>
    <property type="project" value="TreeGrafter"/>
</dbReference>
<dbReference type="InterPro" id="IPR002898">
    <property type="entry name" value="MotA_ExbB_proton_chnl"/>
</dbReference>
<proteinExistence type="inferred from homology"/>
<dbReference type="PANTHER" id="PTHR30625:SF11">
    <property type="entry name" value="MOTA_TOLQ_EXBB PROTON CHANNEL DOMAIN-CONTAINING PROTEIN"/>
    <property type="match status" value="1"/>
</dbReference>
<comment type="caution">
    <text evidence="9">The sequence shown here is derived from an EMBL/GenBank/DDBJ whole genome shotgun (WGS) entry which is preliminary data.</text>
</comment>
<dbReference type="AlphaFoldDB" id="A0A1Y5F849"/>
<dbReference type="Proteomes" id="UP000196531">
    <property type="component" value="Unassembled WGS sequence"/>
</dbReference>
<dbReference type="GO" id="GO:0005886">
    <property type="term" value="C:plasma membrane"/>
    <property type="evidence" value="ECO:0007669"/>
    <property type="project" value="UniProtKB-SubCell"/>
</dbReference>
<evidence type="ECO:0000256" key="6">
    <source>
        <dbReference type="RuleBase" id="RU004057"/>
    </source>
</evidence>
<protein>
    <recommendedName>
        <fullName evidence="8">MotA/TolQ/ExbB proton channel domain-containing protein</fullName>
    </recommendedName>
</protein>
<evidence type="ECO:0000256" key="1">
    <source>
        <dbReference type="ARBA" id="ARBA00004651"/>
    </source>
</evidence>
<reference evidence="10" key="1">
    <citation type="journal article" date="2017" name="Proc. Natl. Acad. Sci. U.S.A.">
        <title>Simulation of Deepwater Horizon oil plume reveals substrate specialization within a complex community of hydrocarbon-degraders.</title>
        <authorList>
            <person name="Hu P."/>
            <person name="Dubinsky E.A."/>
            <person name="Probst A.J."/>
            <person name="Wang J."/>
            <person name="Sieber C.M.K."/>
            <person name="Tom L.M."/>
            <person name="Gardinali P."/>
            <person name="Banfield J.F."/>
            <person name="Atlas R.M."/>
            <person name="Andersen G.L."/>
        </authorList>
    </citation>
    <scope>NUCLEOTIDE SEQUENCE [LARGE SCALE GENOMIC DNA]</scope>
</reference>
<feature type="domain" description="MotA/TolQ/ExbB proton channel" evidence="8">
    <location>
        <begin position="132"/>
        <end position="231"/>
    </location>
</feature>
<evidence type="ECO:0000256" key="4">
    <source>
        <dbReference type="ARBA" id="ARBA00022989"/>
    </source>
</evidence>
<keyword evidence="4 7" id="KW-1133">Transmembrane helix</keyword>
<dbReference type="PANTHER" id="PTHR30625">
    <property type="entry name" value="PROTEIN TOLQ"/>
    <property type="match status" value="1"/>
</dbReference>
<name>A0A1Y5F849_9BACT</name>
<dbReference type="InterPro" id="IPR050790">
    <property type="entry name" value="ExbB/TolQ_transport"/>
</dbReference>
<dbReference type="EMBL" id="MAAO01000006">
    <property type="protein sequence ID" value="OUR97096.1"/>
    <property type="molecule type" value="Genomic_DNA"/>
</dbReference>
<feature type="transmembrane region" description="Helical" evidence="7">
    <location>
        <begin position="198"/>
        <end position="219"/>
    </location>
</feature>
<feature type="transmembrane region" description="Helical" evidence="7">
    <location>
        <begin position="162"/>
        <end position="186"/>
    </location>
</feature>
<evidence type="ECO:0000256" key="7">
    <source>
        <dbReference type="SAM" id="Phobius"/>
    </source>
</evidence>
<keyword evidence="2" id="KW-1003">Cell membrane</keyword>
<feature type="transmembrane region" description="Helical" evidence="7">
    <location>
        <begin position="52"/>
        <end position="72"/>
    </location>
</feature>
<sequence length="248" mass="28015">MKINDNFVHLTKSTTISLGIAISMSVGFHSTSEGIANRLFVLLGGDFTGGGYIQLLTFFAFFWAQFEILDYLKDMKREKKAFTKKLLPTEDKHLILPSEVNNIQLKTSEIENGKSYLLITMIKKACLKFRATKSVPEMMEIISIQTEINKELAESDQSNIRYLTWVIPSIGFVGTVLGISQALMIANSGDMKLITATLGVAFDTTLVSLVLSIIVMWYYHRLQKETDYLHASIKEFVIENLVNRIEID</sequence>
<organism evidence="9 10">
    <name type="scientific">Halobacteriovorax marinus</name>
    <dbReference type="NCBI Taxonomy" id="97084"/>
    <lineage>
        <taxon>Bacteria</taxon>
        <taxon>Pseudomonadati</taxon>
        <taxon>Bdellovibrionota</taxon>
        <taxon>Bacteriovoracia</taxon>
        <taxon>Bacteriovoracales</taxon>
        <taxon>Halobacteriovoraceae</taxon>
        <taxon>Halobacteriovorax</taxon>
    </lineage>
</organism>
<dbReference type="Pfam" id="PF01618">
    <property type="entry name" value="MotA_ExbB"/>
    <property type="match status" value="1"/>
</dbReference>
<comment type="subcellular location">
    <subcellularLocation>
        <location evidence="1">Cell membrane</location>
        <topology evidence="1">Multi-pass membrane protein</topology>
    </subcellularLocation>
    <subcellularLocation>
        <location evidence="6">Membrane</location>
        <topology evidence="6">Multi-pass membrane protein</topology>
    </subcellularLocation>
</comment>
<evidence type="ECO:0000256" key="2">
    <source>
        <dbReference type="ARBA" id="ARBA00022475"/>
    </source>
</evidence>
<gene>
    <name evidence="9" type="ORF">A9Q84_12255</name>
</gene>
<evidence type="ECO:0000259" key="8">
    <source>
        <dbReference type="Pfam" id="PF01618"/>
    </source>
</evidence>
<keyword evidence="3 7" id="KW-0812">Transmembrane</keyword>
<keyword evidence="6" id="KW-0653">Protein transport</keyword>
<accession>A0A1Y5F849</accession>
<evidence type="ECO:0000313" key="9">
    <source>
        <dbReference type="EMBL" id="OUR97096.1"/>
    </source>
</evidence>
<evidence type="ECO:0000256" key="5">
    <source>
        <dbReference type="ARBA" id="ARBA00023136"/>
    </source>
</evidence>
<evidence type="ECO:0000256" key="3">
    <source>
        <dbReference type="ARBA" id="ARBA00022692"/>
    </source>
</evidence>
<keyword evidence="6" id="KW-0813">Transport</keyword>